<evidence type="ECO:0000256" key="6">
    <source>
        <dbReference type="ARBA" id="ARBA00023163"/>
    </source>
</evidence>
<protein>
    <recommendedName>
        <fullName evidence="14">Nuclear receptor domain-containing protein</fullName>
    </recommendedName>
</protein>
<dbReference type="PROSITE" id="PS51030">
    <property type="entry name" value="NUCLEAR_REC_DBD_2"/>
    <property type="match status" value="1"/>
</dbReference>
<dbReference type="GO" id="GO:0045944">
    <property type="term" value="P:positive regulation of transcription by RNA polymerase II"/>
    <property type="evidence" value="ECO:0007669"/>
    <property type="project" value="TreeGrafter"/>
</dbReference>
<dbReference type="GO" id="GO:0008270">
    <property type="term" value="F:zinc ion binding"/>
    <property type="evidence" value="ECO:0007669"/>
    <property type="project" value="UniProtKB-KW"/>
</dbReference>
<evidence type="ECO:0000313" key="11">
    <source>
        <dbReference type="EMBL" id="CAF0973288.1"/>
    </source>
</evidence>
<keyword evidence="3" id="KW-0862">Zinc</keyword>
<evidence type="ECO:0000313" key="12">
    <source>
        <dbReference type="EMBL" id="CAF4015923.1"/>
    </source>
</evidence>
<dbReference type="PANTHER" id="PTHR24082">
    <property type="entry name" value="NUCLEAR HORMONE RECEPTOR"/>
    <property type="match status" value="1"/>
</dbReference>
<evidence type="ECO:0000256" key="4">
    <source>
        <dbReference type="ARBA" id="ARBA00023015"/>
    </source>
</evidence>
<proteinExistence type="predicted"/>
<keyword evidence="8" id="KW-0539">Nucleus</keyword>
<dbReference type="InterPro" id="IPR001628">
    <property type="entry name" value="Znf_hrmn_rcpt"/>
</dbReference>
<keyword evidence="6" id="KW-0804">Transcription</keyword>
<dbReference type="PRINTS" id="PR00047">
    <property type="entry name" value="STROIDFINGER"/>
</dbReference>
<reference evidence="12" key="1">
    <citation type="submission" date="2021-02" db="EMBL/GenBank/DDBJ databases">
        <authorList>
            <person name="Nowell W R."/>
        </authorList>
    </citation>
    <scope>NUCLEOTIDE SEQUENCE</scope>
</reference>
<evidence type="ECO:0000256" key="2">
    <source>
        <dbReference type="ARBA" id="ARBA00022771"/>
    </source>
</evidence>
<dbReference type="SUPFAM" id="SSF48508">
    <property type="entry name" value="Nuclear receptor ligand-binding domain"/>
    <property type="match status" value="2"/>
</dbReference>
<dbReference type="InterPro" id="IPR013088">
    <property type="entry name" value="Znf_NHR/GATA"/>
</dbReference>
<name>A0A819PN19_9BILA</name>
<dbReference type="PROSITE" id="PS51843">
    <property type="entry name" value="NR_LBD"/>
    <property type="match status" value="1"/>
</dbReference>
<keyword evidence="4" id="KW-0805">Transcription regulation</keyword>
<dbReference type="EMBL" id="CAJOAZ010003568">
    <property type="protein sequence ID" value="CAF4015923.1"/>
    <property type="molecule type" value="Genomic_DNA"/>
</dbReference>
<dbReference type="Proteomes" id="UP000663845">
    <property type="component" value="Unassembled WGS sequence"/>
</dbReference>
<dbReference type="SUPFAM" id="SSF57716">
    <property type="entry name" value="Glucocorticoid receptor-like (DNA-binding domain)"/>
    <property type="match status" value="1"/>
</dbReference>
<dbReference type="GO" id="GO:0004879">
    <property type="term" value="F:nuclear receptor activity"/>
    <property type="evidence" value="ECO:0007669"/>
    <property type="project" value="TreeGrafter"/>
</dbReference>
<keyword evidence="2" id="KW-0863">Zinc-finger</keyword>
<dbReference type="Gene3D" id="1.10.565.10">
    <property type="entry name" value="Retinoid X Receptor"/>
    <property type="match status" value="1"/>
</dbReference>
<accession>A0A819PN19</accession>
<dbReference type="Gene3D" id="3.30.50.10">
    <property type="entry name" value="Erythroid Transcription Factor GATA-1, subunit A"/>
    <property type="match status" value="1"/>
</dbReference>
<dbReference type="InterPro" id="IPR000536">
    <property type="entry name" value="Nucl_hrmn_rcpt_lig-bd"/>
</dbReference>
<keyword evidence="7" id="KW-0675">Receptor</keyword>
<gene>
    <name evidence="11" type="ORF">JYZ213_LOCUS14513</name>
    <name evidence="12" type="ORF">OXD698_LOCUS30392</name>
</gene>
<dbReference type="InterPro" id="IPR035500">
    <property type="entry name" value="NHR-like_dom_sf"/>
</dbReference>
<dbReference type="InterPro" id="IPR050234">
    <property type="entry name" value="Nuclear_hormone_rcpt_NR1"/>
</dbReference>
<comment type="caution">
    <text evidence="12">The sequence shown here is derived from an EMBL/GenBank/DDBJ whole genome shotgun (WGS) entry which is preliminary data.</text>
</comment>
<keyword evidence="1" id="KW-0479">Metal-binding</keyword>
<evidence type="ECO:0000259" key="9">
    <source>
        <dbReference type="PROSITE" id="PS51030"/>
    </source>
</evidence>
<dbReference type="GO" id="GO:0030154">
    <property type="term" value="P:cell differentiation"/>
    <property type="evidence" value="ECO:0007669"/>
    <property type="project" value="TreeGrafter"/>
</dbReference>
<dbReference type="SMART" id="SM00399">
    <property type="entry name" value="ZnF_C4"/>
    <property type="match status" value="1"/>
</dbReference>
<sequence length="458" mass="53431">MTTTMLNDEFWNKIENSVLLFSNEFPMNPDDYLFTEDADCLKSGNISSEEDFEKMLSSPEADHYSLQASSTHSPDIEIDPLNLICCVCGAPAHGYNFDQITCESCKAFFRRNALKNTSNFKCRFAGCCVINISTRRQCTYCRLKKCFDVNMRKEWIRTDEERELRLLKNLQKEQRKLNKSSADHQLMVKLPIVIRKKKRILPATAKLVSQAFVIPKICKLNSFGVHRNLSADDKILLNNIICAYKYGADQADSSHVNRYTSSSSLTQFINDESINHKSLIYFYKHIPEFRQLDTDDQVLLIKCNMVDIIHLHLVIVQNFHENSKMAEHMSQWISLDFHRQMSGTRQKFDRFMKYPAILQIALIVLIFSINLSTPRGSSESMNYINKRKLYESQNYYISLLWRYLNYLFDEQEAIRSMVLIVMQILHYQVLMTIMDEMLQKSGMEDMLNPLMQSIFGLT</sequence>
<evidence type="ECO:0000256" key="3">
    <source>
        <dbReference type="ARBA" id="ARBA00022833"/>
    </source>
</evidence>
<keyword evidence="5" id="KW-0238">DNA-binding</keyword>
<evidence type="ECO:0000256" key="8">
    <source>
        <dbReference type="ARBA" id="ARBA00023242"/>
    </source>
</evidence>
<organism evidence="12 13">
    <name type="scientific">Adineta steineri</name>
    <dbReference type="NCBI Taxonomy" id="433720"/>
    <lineage>
        <taxon>Eukaryota</taxon>
        <taxon>Metazoa</taxon>
        <taxon>Spiralia</taxon>
        <taxon>Gnathifera</taxon>
        <taxon>Rotifera</taxon>
        <taxon>Eurotatoria</taxon>
        <taxon>Bdelloidea</taxon>
        <taxon>Adinetida</taxon>
        <taxon>Adinetidae</taxon>
        <taxon>Adineta</taxon>
    </lineage>
</organism>
<evidence type="ECO:0000256" key="7">
    <source>
        <dbReference type="ARBA" id="ARBA00023170"/>
    </source>
</evidence>
<evidence type="ECO:0000256" key="5">
    <source>
        <dbReference type="ARBA" id="ARBA00023125"/>
    </source>
</evidence>
<evidence type="ECO:0000259" key="10">
    <source>
        <dbReference type="PROSITE" id="PS51843"/>
    </source>
</evidence>
<dbReference type="GO" id="GO:0000978">
    <property type="term" value="F:RNA polymerase II cis-regulatory region sequence-specific DNA binding"/>
    <property type="evidence" value="ECO:0007669"/>
    <property type="project" value="TreeGrafter"/>
</dbReference>
<dbReference type="PROSITE" id="PS00031">
    <property type="entry name" value="NUCLEAR_REC_DBD_1"/>
    <property type="match status" value="1"/>
</dbReference>
<dbReference type="GO" id="GO:0000122">
    <property type="term" value="P:negative regulation of transcription by RNA polymerase II"/>
    <property type="evidence" value="ECO:0007669"/>
    <property type="project" value="TreeGrafter"/>
</dbReference>
<evidence type="ECO:0000313" key="13">
    <source>
        <dbReference type="Proteomes" id="UP000663844"/>
    </source>
</evidence>
<dbReference type="Proteomes" id="UP000663844">
    <property type="component" value="Unassembled WGS sequence"/>
</dbReference>
<feature type="domain" description="NR LBD" evidence="10">
    <location>
        <begin position="232"/>
        <end position="458"/>
    </location>
</feature>
<dbReference type="Pfam" id="PF00105">
    <property type="entry name" value="zf-C4"/>
    <property type="match status" value="1"/>
</dbReference>
<feature type="domain" description="Nuclear receptor" evidence="9">
    <location>
        <begin position="82"/>
        <end position="158"/>
    </location>
</feature>
<dbReference type="PANTHER" id="PTHR24082:SF283">
    <property type="entry name" value="NUCLEAR HORMONE RECEPTOR HR96"/>
    <property type="match status" value="1"/>
</dbReference>
<dbReference type="EMBL" id="CAJNOG010000121">
    <property type="protein sequence ID" value="CAF0973288.1"/>
    <property type="molecule type" value="Genomic_DNA"/>
</dbReference>
<evidence type="ECO:0000256" key="1">
    <source>
        <dbReference type="ARBA" id="ARBA00022723"/>
    </source>
</evidence>
<evidence type="ECO:0008006" key="14">
    <source>
        <dbReference type="Google" id="ProtNLM"/>
    </source>
</evidence>
<dbReference type="AlphaFoldDB" id="A0A819PN19"/>